<dbReference type="Proteomes" id="UP000297839">
    <property type="component" value="Unassembled WGS sequence"/>
</dbReference>
<comment type="caution">
    <text evidence="1">The sequence shown here is derived from an EMBL/GenBank/DDBJ whole genome shotgun (WGS) entry which is preliminary data.</text>
</comment>
<reference evidence="1 2" key="1">
    <citation type="submission" date="2019-03" db="EMBL/GenBank/DDBJ databases">
        <title>Ramlibacter sp. 18x22-1, whole genome shotgun sequence.</title>
        <authorList>
            <person name="Zhang X."/>
            <person name="Feng G."/>
            <person name="Zhu H."/>
        </authorList>
    </citation>
    <scope>NUCLEOTIDE SEQUENCE [LARGE SCALE GENOMIC DNA]</scope>
    <source>
        <strain evidence="1 2">18x22-1</strain>
    </source>
</reference>
<dbReference type="EMBL" id="SMLK01000008">
    <property type="protein sequence ID" value="TFY97179.1"/>
    <property type="molecule type" value="Genomic_DNA"/>
</dbReference>
<dbReference type="SUPFAM" id="SSF50891">
    <property type="entry name" value="Cyclophilin-like"/>
    <property type="match status" value="1"/>
</dbReference>
<gene>
    <name evidence="1" type="ORF">EZ216_19050</name>
</gene>
<dbReference type="InterPro" id="IPR024532">
    <property type="entry name" value="DUF3830"/>
</dbReference>
<dbReference type="InterPro" id="IPR029000">
    <property type="entry name" value="Cyclophilin-like_dom_sf"/>
</dbReference>
<name>A0A4Z0BFM0_9BURK</name>
<dbReference type="Gene3D" id="2.40.100.20">
    <property type="match status" value="1"/>
</dbReference>
<dbReference type="RefSeq" id="WP_135251378.1">
    <property type="nucleotide sequence ID" value="NZ_SMLK01000008.1"/>
</dbReference>
<proteinExistence type="predicted"/>
<keyword evidence="2" id="KW-1185">Reference proteome</keyword>
<evidence type="ECO:0000313" key="2">
    <source>
        <dbReference type="Proteomes" id="UP000297839"/>
    </source>
</evidence>
<dbReference type="Pfam" id="PF12903">
    <property type="entry name" value="DUF3830"/>
    <property type="match status" value="1"/>
</dbReference>
<evidence type="ECO:0000313" key="1">
    <source>
        <dbReference type="EMBL" id="TFY97179.1"/>
    </source>
</evidence>
<accession>A0A4Z0BFM0</accession>
<protein>
    <submittedName>
        <fullName evidence="1">DUF3830 family protein</fullName>
    </submittedName>
</protein>
<organism evidence="1 2">
    <name type="scientific">Ramlibacter humi</name>
    <dbReference type="NCBI Taxonomy" id="2530451"/>
    <lineage>
        <taxon>Bacteria</taxon>
        <taxon>Pseudomonadati</taxon>
        <taxon>Pseudomonadota</taxon>
        <taxon>Betaproteobacteria</taxon>
        <taxon>Burkholderiales</taxon>
        <taxon>Comamonadaceae</taxon>
        <taxon>Ramlibacter</taxon>
    </lineage>
</organism>
<sequence length="159" mass="17905">MSQVQAQALEAEQWFYEKKWNNFRRGTRTGKLRWDGGCATVRFYDQGAPKTVEAVLRALPITMPMIHVAWSGEMLVAAQSYGLKQPEFENEVRLVRPGDLGWDPKFGELTVTYGTAECKLPSGPNNLVIFASVVEGLDALAVWSRERRFRGVADLVLEI</sequence>
<dbReference type="OrthoDB" id="5518270at2"/>
<dbReference type="AlphaFoldDB" id="A0A4Z0BFM0"/>